<dbReference type="EMBL" id="KZ155831">
    <property type="protein sequence ID" value="OUS43508.1"/>
    <property type="molecule type" value="Genomic_DNA"/>
</dbReference>
<dbReference type="KEGG" id="ota:OT_ostta11g00030"/>
<dbReference type="Proteomes" id="UP000195557">
    <property type="component" value="Unassembled WGS sequence"/>
</dbReference>
<dbReference type="AlphaFoldDB" id="Q00ZF1"/>
<dbReference type="Proteomes" id="UP000009170">
    <property type="component" value="Unassembled WGS sequence"/>
</dbReference>
<protein>
    <submittedName>
        <fullName evidence="2">Unnamed product</fullName>
    </submittedName>
</protein>
<accession>A0A1Y5I1X0</accession>
<organism evidence="2 4">
    <name type="scientific">Ostreococcus tauri</name>
    <name type="common">Marine green alga</name>
    <dbReference type="NCBI Taxonomy" id="70448"/>
    <lineage>
        <taxon>Eukaryota</taxon>
        <taxon>Viridiplantae</taxon>
        <taxon>Chlorophyta</taxon>
        <taxon>Mamiellophyceae</taxon>
        <taxon>Mamiellales</taxon>
        <taxon>Bathycoccaceae</taxon>
        <taxon>Ostreococcus</taxon>
    </lineage>
</organism>
<gene>
    <name evidence="3" type="ORF">BE221DRAFT_79969</name>
    <name evidence="2" type="ORF">OT_ostta11g00030</name>
</gene>
<evidence type="ECO:0000313" key="3">
    <source>
        <dbReference type="EMBL" id="OUS43508.1"/>
    </source>
</evidence>
<feature type="region of interest" description="Disordered" evidence="1">
    <location>
        <begin position="1"/>
        <end position="28"/>
    </location>
</feature>
<accession>A0A454Y250</accession>
<dbReference type="GeneID" id="9835873"/>
<keyword evidence="4" id="KW-1185">Reference proteome</keyword>
<dbReference type="OrthoDB" id="10556454at2759"/>
<reference evidence="3" key="3">
    <citation type="submission" date="2017-04" db="EMBL/GenBank/DDBJ databases">
        <title>Population genomics of picophytoplankton unveils novel chromosome hypervariability.</title>
        <authorList>
            <consortium name="DOE Joint Genome Institute"/>
            <person name="Blanc-Mathieu R."/>
            <person name="Krasovec M."/>
            <person name="Hebrard M."/>
            <person name="Yau S."/>
            <person name="Desgranges E."/>
            <person name="Martin J."/>
            <person name="Schackwitz W."/>
            <person name="Kuo A."/>
            <person name="Salin G."/>
            <person name="Donnadieu C."/>
            <person name="Desdevises Y."/>
            <person name="Sanchez-Ferandin S."/>
            <person name="Moreau H."/>
            <person name="Rivals E."/>
            <person name="Grigoriev I.V."/>
            <person name="Grimsley N."/>
            <person name="Eyre-Walker A."/>
            <person name="Piganeau G."/>
        </authorList>
    </citation>
    <scope>NUCLEOTIDE SEQUENCE [LARGE SCALE GENOMIC DNA]</scope>
    <source>
        <strain evidence="3">RCC 1115</strain>
    </source>
</reference>
<evidence type="ECO:0000313" key="4">
    <source>
        <dbReference type="Proteomes" id="UP000009170"/>
    </source>
</evidence>
<feature type="compositionally biased region" description="Basic and acidic residues" evidence="1">
    <location>
        <begin position="1"/>
        <end position="11"/>
    </location>
</feature>
<evidence type="ECO:0000256" key="1">
    <source>
        <dbReference type="SAM" id="MobiDB-lite"/>
    </source>
</evidence>
<dbReference type="RefSeq" id="XP_003081805.1">
    <property type="nucleotide sequence ID" value="XM_003081757.1"/>
</dbReference>
<sequence>MPASDERREPGEVNANENDADRASTTATKSFDVLAKSLSLAAEARSAGERQRSNAILEGVLKQYVADLDEMRAKFERQRESLNDGGDGDAMDTS</sequence>
<dbReference type="EMBL" id="CAID01000011">
    <property type="protein sequence ID" value="CAL55608.1"/>
    <property type="molecule type" value="Genomic_DNA"/>
</dbReference>
<dbReference type="InParanoid" id="Q00ZF1"/>
<proteinExistence type="predicted"/>
<reference evidence="2" key="2">
    <citation type="journal article" date="2014" name="BMC Genomics">
        <title>An improved genome of the model marine alga Ostreococcus tauri unfolds by assessing Illumina de novo assemblies.</title>
        <authorList>
            <person name="Blanc-Mathieu R."/>
            <person name="Verhelst B."/>
            <person name="Derelle E."/>
            <person name="Rombauts S."/>
            <person name="Bouget F.Y."/>
            <person name="Carre I."/>
            <person name="Chateau A."/>
            <person name="Eyre-Walker A."/>
            <person name="Grimsley N."/>
            <person name="Moreau H."/>
            <person name="Piegu B."/>
            <person name="Rivals E."/>
            <person name="Schackwitz W."/>
            <person name="Van de Peer Y."/>
            <person name="Piganeau G."/>
        </authorList>
    </citation>
    <scope>NUCLEOTIDE SEQUENCE</scope>
    <source>
        <strain evidence="2">RCC4221</strain>
    </source>
</reference>
<accession>Q00ZF1</accession>
<reference evidence="2 4" key="1">
    <citation type="journal article" date="2006" name="Proc. Natl. Acad. Sci. U.S.A.">
        <title>Genome analysis of the smallest free-living eukaryote Ostreococcus tauri unveils many unique features.</title>
        <authorList>
            <person name="Derelle E."/>
            <person name="Ferraz C."/>
            <person name="Rombauts S."/>
            <person name="Rouze P."/>
            <person name="Worden A.Z."/>
            <person name="Robbens S."/>
            <person name="Partensky F."/>
            <person name="Degroeve S."/>
            <person name="Echeynie S."/>
            <person name="Cooke R."/>
            <person name="Saeys Y."/>
            <person name="Wuyts J."/>
            <person name="Jabbari K."/>
            <person name="Bowler C."/>
            <person name="Panaud O."/>
            <person name="Piegu B."/>
            <person name="Ball S.G."/>
            <person name="Ral J.-P."/>
            <person name="Bouget F.-Y."/>
            <person name="Piganeau G."/>
            <person name="De Baets B."/>
            <person name="Picard A."/>
            <person name="Delseny M."/>
            <person name="Demaille J."/>
            <person name="Van de Peer Y."/>
            <person name="Moreau H."/>
        </authorList>
    </citation>
    <scope>NUCLEOTIDE SEQUENCE [LARGE SCALE GENOMIC DNA]</scope>
    <source>
        <strain evidence="2 4">OTTH0595</strain>
    </source>
</reference>
<evidence type="ECO:0000313" key="2">
    <source>
        <dbReference type="EMBL" id="CAL55608.1"/>
    </source>
</evidence>
<name>Q00ZF1_OSTTA</name>